<dbReference type="NCBIfam" id="TIGR00797">
    <property type="entry name" value="matE"/>
    <property type="match status" value="1"/>
</dbReference>
<dbReference type="GO" id="GO:0042910">
    <property type="term" value="F:xenobiotic transmembrane transporter activity"/>
    <property type="evidence" value="ECO:0007669"/>
    <property type="project" value="InterPro"/>
</dbReference>
<dbReference type="CDD" id="cd13138">
    <property type="entry name" value="MATE_yoeA_like"/>
    <property type="match status" value="1"/>
</dbReference>
<feature type="transmembrane region" description="Helical" evidence="6">
    <location>
        <begin position="190"/>
        <end position="211"/>
    </location>
</feature>
<evidence type="ECO:0000256" key="3">
    <source>
        <dbReference type="ARBA" id="ARBA00020268"/>
    </source>
</evidence>
<feature type="transmembrane region" description="Helical" evidence="6">
    <location>
        <begin position="263"/>
        <end position="283"/>
    </location>
</feature>
<feature type="transmembrane region" description="Helical" evidence="6">
    <location>
        <begin position="164"/>
        <end position="184"/>
    </location>
</feature>
<evidence type="ECO:0000256" key="6">
    <source>
        <dbReference type="SAM" id="Phobius"/>
    </source>
</evidence>
<reference evidence="7 8" key="1">
    <citation type="journal article" date="2019" name="ISME J.">
        <title>Genome analyses of uncultured TG2/ZB3 bacteria in 'Margulisbacteria' specifically attached to ectosymbiotic spirochetes of protists in the termite gut.</title>
        <authorList>
            <person name="Utami Y.D."/>
            <person name="Kuwahara H."/>
            <person name="Igai K."/>
            <person name="Murakami T."/>
            <person name="Sugaya K."/>
            <person name="Morikawa T."/>
            <person name="Nagura Y."/>
            <person name="Yuki M."/>
            <person name="Deevong P."/>
            <person name="Inoue T."/>
            <person name="Kihara K."/>
            <person name="Lo N."/>
            <person name="Yamada A."/>
            <person name="Ohkuma M."/>
            <person name="Hongoh Y."/>
        </authorList>
    </citation>
    <scope>NUCLEOTIDE SEQUENCE [LARGE SCALE GENOMIC DNA]</scope>
    <source>
        <strain evidence="7">NkOx7-01</strain>
    </source>
</reference>
<gene>
    <name evidence="7" type="ORF">NO1_2073</name>
</gene>
<feature type="transmembrane region" description="Helical" evidence="6">
    <location>
        <begin position="50"/>
        <end position="75"/>
    </location>
</feature>
<feature type="transmembrane region" description="Helical" evidence="6">
    <location>
        <begin position="314"/>
        <end position="334"/>
    </location>
</feature>
<feature type="transmembrane region" description="Helical" evidence="6">
    <location>
        <begin position="354"/>
        <end position="374"/>
    </location>
</feature>
<comment type="caution">
    <text evidence="7">The sequence shown here is derived from an EMBL/GenBank/DDBJ whole genome shotgun (WGS) entry which is preliminary data.</text>
</comment>
<keyword evidence="6" id="KW-0812">Transmembrane</keyword>
<dbReference type="GO" id="GO:0005886">
    <property type="term" value="C:plasma membrane"/>
    <property type="evidence" value="ECO:0007669"/>
    <property type="project" value="TreeGrafter"/>
</dbReference>
<feature type="transmembrane region" description="Helical" evidence="6">
    <location>
        <begin position="137"/>
        <end position="157"/>
    </location>
</feature>
<protein>
    <recommendedName>
        <fullName evidence="3">Probable multidrug resistance protein NorM</fullName>
    </recommendedName>
    <alternativeName>
        <fullName evidence="5">Multidrug-efflux transporter</fullName>
    </alternativeName>
</protein>
<evidence type="ECO:0000256" key="4">
    <source>
        <dbReference type="ARBA" id="ARBA00022448"/>
    </source>
</evidence>
<evidence type="ECO:0000256" key="5">
    <source>
        <dbReference type="ARBA" id="ARBA00031636"/>
    </source>
</evidence>
<evidence type="ECO:0000256" key="2">
    <source>
        <dbReference type="ARBA" id="ARBA00010199"/>
    </source>
</evidence>
<evidence type="ECO:0000313" key="8">
    <source>
        <dbReference type="Proteomes" id="UP000269352"/>
    </source>
</evidence>
<dbReference type="Proteomes" id="UP000269352">
    <property type="component" value="Unassembled WGS sequence"/>
</dbReference>
<feature type="transmembrane region" description="Helical" evidence="6">
    <location>
        <begin position="12"/>
        <end position="30"/>
    </location>
</feature>
<evidence type="ECO:0000313" key="7">
    <source>
        <dbReference type="EMBL" id="GBR74998.1"/>
    </source>
</evidence>
<comment type="function">
    <text evidence="1">Multidrug efflux pump.</text>
</comment>
<comment type="similarity">
    <text evidence="2">Belongs to the multi antimicrobial extrusion (MATE) (TC 2.A.66.1) family.</text>
</comment>
<evidence type="ECO:0000256" key="1">
    <source>
        <dbReference type="ARBA" id="ARBA00003408"/>
    </source>
</evidence>
<proteinExistence type="inferred from homology"/>
<accession>A0A388TDI9</accession>
<feature type="non-terminal residue" evidence="7">
    <location>
        <position position="389"/>
    </location>
</feature>
<sequence>MIDMTKGSISKLLLMFTIPMFIGSVFQQLYNVVDRMIVGQFIGEKALAAVGASFSVVFLLIALAMGATMGVSVLVSQYYGAKNYKKVRLCVETSYLFMTVISLALMLIGFLCNDFILRQLNTPVEILADAELYLNTLFAGMFLFFGYNLVSAILRGLGDSSTPLYLLIISTLVNIVLDLVFVIYFQWGVFGAAFATIISQGVSFLGGLYYLQRINRLFRVNYWQLRFDREIFTRSMQIGLPSGVQQMLVAAGMMVLHRLVNGFGINALAAFTAAGSIDAFAMMPAMNLSMAMSTFVGQNIGAGKQDRVQGAVKAGLLMAASIASAVSLVVVFFSKWLLLIFTSEPAVLAIGRDYLHIVGSFYLPFMLMFIYTGVLRGAGDTFIPTLLTV</sequence>
<organism evidence="7 8">
    <name type="scientific">Termititenax aidoneus</name>
    <dbReference type="NCBI Taxonomy" id="2218524"/>
    <lineage>
        <taxon>Bacteria</taxon>
        <taxon>Bacillati</taxon>
        <taxon>Candidatus Margulisiibacteriota</taxon>
        <taxon>Candidatus Termititenacia</taxon>
        <taxon>Candidatus Termititenacales</taxon>
        <taxon>Candidatus Termititenacaceae</taxon>
        <taxon>Candidatus Termititenax</taxon>
    </lineage>
</organism>
<dbReference type="Pfam" id="PF01554">
    <property type="entry name" value="MatE"/>
    <property type="match status" value="2"/>
</dbReference>
<keyword evidence="4" id="KW-0813">Transport</keyword>
<keyword evidence="6" id="KW-1133">Transmembrane helix</keyword>
<dbReference type="AlphaFoldDB" id="A0A388TDI9"/>
<dbReference type="GO" id="GO:0015297">
    <property type="term" value="F:antiporter activity"/>
    <property type="evidence" value="ECO:0007669"/>
    <property type="project" value="InterPro"/>
</dbReference>
<dbReference type="PANTHER" id="PTHR43298:SF2">
    <property type="entry name" value="FMN_FAD EXPORTER YEEO-RELATED"/>
    <property type="match status" value="1"/>
</dbReference>
<dbReference type="InterPro" id="IPR050222">
    <property type="entry name" value="MATE_MdtK"/>
</dbReference>
<feature type="transmembrane region" description="Helical" evidence="6">
    <location>
        <begin position="95"/>
        <end position="117"/>
    </location>
</feature>
<dbReference type="EMBL" id="BGZN01000127">
    <property type="protein sequence ID" value="GBR74998.1"/>
    <property type="molecule type" value="Genomic_DNA"/>
</dbReference>
<name>A0A388TDI9_TERA1</name>
<dbReference type="PANTHER" id="PTHR43298">
    <property type="entry name" value="MULTIDRUG RESISTANCE PROTEIN NORM-RELATED"/>
    <property type="match status" value="1"/>
</dbReference>
<keyword evidence="6" id="KW-0472">Membrane</keyword>
<keyword evidence="8" id="KW-1185">Reference proteome</keyword>
<dbReference type="InterPro" id="IPR002528">
    <property type="entry name" value="MATE_fam"/>
</dbReference>